<name>A0A834WZA6_9FABA</name>
<dbReference type="InterPro" id="IPR012340">
    <property type="entry name" value="NA-bd_OB-fold"/>
</dbReference>
<gene>
    <name evidence="1" type="ORF">G2W53_010454</name>
</gene>
<dbReference type="OrthoDB" id="1064121at2759"/>
<dbReference type="Proteomes" id="UP000634136">
    <property type="component" value="Unassembled WGS sequence"/>
</dbReference>
<comment type="caution">
    <text evidence="1">The sequence shown here is derived from an EMBL/GenBank/DDBJ whole genome shotgun (WGS) entry which is preliminary data.</text>
</comment>
<accession>A0A834WZA6</accession>
<dbReference type="EMBL" id="JAAIUW010000004">
    <property type="protein sequence ID" value="KAF7835595.1"/>
    <property type="molecule type" value="Genomic_DNA"/>
</dbReference>
<dbReference type="AlphaFoldDB" id="A0A834WZA6"/>
<sequence length="72" mass="7984">MFQTQVSLADDDGSIHHFGFSFVDAQHIISGQLDQNILVDVIGRVYNISQVYQSSPTDSKTKRVTIDIEDAA</sequence>
<proteinExistence type="predicted"/>
<dbReference type="Gene3D" id="2.40.50.140">
    <property type="entry name" value="Nucleic acid-binding proteins"/>
    <property type="match status" value="1"/>
</dbReference>
<evidence type="ECO:0000313" key="2">
    <source>
        <dbReference type="Proteomes" id="UP000634136"/>
    </source>
</evidence>
<organism evidence="1 2">
    <name type="scientific">Senna tora</name>
    <dbReference type="NCBI Taxonomy" id="362788"/>
    <lineage>
        <taxon>Eukaryota</taxon>
        <taxon>Viridiplantae</taxon>
        <taxon>Streptophyta</taxon>
        <taxon>Embryophyta</taxon>
        <taxon>Tracheophyta</taxon>
        <taxon>Spermatophyta</taxon>
        <taxon>Magnoliopsida</taxon>
        <taxon>eudicotyledons</taxon>
        <taxon>Gunneridae</taxon>
        <taxon>Pentapetalae</taxon>
        <taxon>rosids</taxon>
        <taxon>fabids</taxon>
        <taxon>Fabales</taxon>
        <taxon>Fabaceae</taxon>
        <taxon>Caesalpinioideae</taxon>
        <taxon>Cassia clade</taxon>
        <taxon>Senna</taxon>
    </lineage>
</organism>
<keyword evidence="2" id="KW-1185">Reference proteome</keyword>
<protein>
    <submittedName>
        <fullName evidence="1">Uncharacterized protein</fullName>
    </submittedName>
</protein>
<reference evidence="1" key="1">
    <citation type="submission" date="2020-09" db="EMBL/GenBank/DDBJ databases">
        <title>Genome-Enabled Discovery of Anthraquinone Biosynthesis in Senna tora.</title>
        <authorList>
            <person name="Kang S.-H."/>
            <person name="Pandey R.P."/>
            <person name="Lee C.-M."/>
            <person name="Sim J.-S."/>
            <person name="Jeong J.-T."/>
            <person name="Choi B.-S."/>
            <person name="Jung M."/>
            <person name="Ginzburg D."/>
            <person name="Zhao K."/>
            <person name="Won S.Y."/>
            <person name="Oh T.-J."/>
            <person name="Yu Y."/>
            <person name="Kim N.-H."/>
            <person name="Lee O.R."/>
            <person name="Lee T.-H."/>
            <person name="Bashyal P."/>
            <person name="Kim T.-S."/>
            <person name="Lee W.-H."/>
            <person name="Kawkins C."/>
            <person name="Kim C.-K."/>
            <person name="Kim J.S."/>
            <person name="Ahn B.O."/>
            <person name="Rhee S.Y."/>
            <person name="Sohng J.K."/>
        </authorList>
    </citation>
    <scope>NUCLEOTIDE SEQUENCE</scope>
    <source>
        <tissue evidence="1">Leaf</tissue>
    </source>
</reference>
<evidence type="ECO:0000313" key="1">
    <source>
        <dbReference type="EMBL" id="KAF7835595.1"/>
    </source>
</evidence>